<organism evidence="2 3">
    <name type="scientific">Littorina saxatilis</name>
    <dbReference type="NCBI Taxonomy" id="31220"/>
    <lineage>
        <taxon>Eukaryota</taxon>
        <taxon>Metazoa</taxon>
        <taxon>Spiralia</taxon>
        <taxon>Lophotrochozoa</taxon>
        <taxon>Mollusca</taxon>
        <taxon>Gastropoda</taxon>
        <taxon>Caenogastropoda</taxon>
        <taxon>Littorinimorpha</taxon>
        <taxon>Littorinoidea</taxon>
        <taxon>Littorinidae</taxon>
        <taxon>Littorina</taxon>
    </lineage>
</organism>
<evidence type="ECO:0000313" key="2">
    <source>
        <dbReference type="EMBL" id="KAK7093323.1"/>
    </source>
</evidence>
<evidence type="ECO:0000313" key="3">
    <source>
        <dbReference type="Proteomes" id="UP001374579"/>
    </source>
</evidence>
<protein>
    <submittedName>
        <fullName evidence="2">Uncharacterized protein</fullName>
    </submittedName>
</protein>
<keyword evidence="1" id="KW-0812">Transmembrane</keyword>
<keyword evidence="3" id="KW-1185">Reference proteome</keyword>
<dbReference type="AlphaFoldDB" id="A0AAN9AU58"/>
<dbReference type="EMBL" id="JBAMIC010000019">
    <property type="protein sequence ID" value="KAK7093323.1"/>
    <property type="molecule type" value="Genomic_DNA"/>
</dbReference>
<proteinExistence type="predicted"/>
<name>A0AAN9AU58_9CAEN</name>
<keyword evidence="1" id="KW-0472">Membrane</keyword>
<dbReference type="Proteomes" id="UP001374579">
    <property type="component" value="Unassembled WGS sequence"/>
</dbReference>
<evidence type="ECO:0000256" key="1">
    <source>
        <dbReference type="SAM" id="Phobius"/>
    </source>
</evidence>
<reference evidence="2 3" key="1">
    <citation type="submission" date="2024-02" db="EMBL/GenBank/DDBJ databases">
        <title>Chromosome-scale genome assembly of the rough periwinkle Littorina saxatilis.</title>
        <authorList>
            <person name="De Jode A."/>
            <person name="Faria R."/>
            <person name="Formenti G."/>
            <person name="Sims Y."/>
            <person name="Smith T.P."/>
            <person name="Tracey A."/>
            <person name="Wood J.M.D."/>
            <person name="Zagrodzka Z.B."/>
            <person name="Johannesson K."/>
            <person name="Butlin R.K."/>
            <person name="Leder E.H."/>
        </authorList>
    </citation>
    <scope>NUCLEOTIDE SEQUENCE [LARGE SCALE GENOMIC DNA]</scope>
    <source>
        <strain evidence="2">Snail1</strain>
        <tissue evidence="2">Muscle</tissue>
    </source>
</reference>
<accession>A0AAN9AU58</accession>
<gene>
    <name evidence="2" type="ORF">V1264_007099</name>
</gene>
<comment type="caution">
    <text evidence="2">The sequence shown here is derived from an EMBL/GenBank/DDBJ whole genome shotgun (WGS) entry which is preliminary data.</text>
</comment>
<feature type="transmembrane region" description="Helical" evidence="1">
    <location>
        <begin position="20"/>
        <end position="39"/>
    </location>
</feature>
<keyword evidence="1" id="KW-1133">Transmembrane helix</keyword>
<sequence length="75" mass="8509">MFSAILRPNTGCNELCWSGVVVGVLSHIVLVIFIVLFVWTRSNQLLRRPEYNTSKQPLLTAVGYQTYTNPKLVEL</sequence>